<dbReference type="OrthoDB" id="9802240at2"/>
<dbReference type="Proteomes" id="UP000054075">
    <property type="component" value="Unassembled WGS sequence"/>
</dbReference>
<dbReference type="PANTHER" id="PTHR36842">
    <property type="entry name" value="PROTEIN TOLB HOMOLOG"/>
    <property type="match status" value="1"/>
</dbReference>
<feature type="chain" id="PRO_5009007230" description="Tol-Pal system protein TolB" evidence="5">
    <location>
        <begin position="38"/>
        <end position="451"/>
    </location>
</feature>
<evidence type="ECO:0000313" key="8">
    <source>
        <dbReference type="Proteomes" id="UP000054075"/>
    </source>
</evidence>
<keyword evidence="5" id="KW-0132">Cell division</keyword>
<comment type="caution">
    <text evidence="7">The sequence shown here is derived from an EMBL/GenBank/DDBJ whole genome shotgun (WGS) entry which is preliminary data.</text>
</comment>
<keyword evidence="4 5" id="KW-0574">Periplasm</keyword>
<comment type="subunit">
    <text evidence="5">The Tol-Pal system is composed of five core proteins: the inner membrane proteins TolA, TolQ and TolR, the periplasmic protein TolB and the outer membrane protein Pal. They form a network linking the inner and outer membranes and the peptidoglycan layer.</text>
</comment>
<evidence type="ECO:0000256" key="2">
    <source>
        <dbReference type="ARBA" id="ARBA00009820"/>
    </source>
</evidence>
<dbReference type="EMBL" id="AAQJ02000001">
    <property type="protein sequence ID" value="EDP46635.1"/>
    <property type="molecule type" value="Genomic_DNA"/>
</dbReference>
<dbReference type="GO" id="GO:0017038">
    <property type="term" value="P:protein import"/>
    <property type="evidence" value="ECO:0007669"/>
    <property type="project" value="InterPro"/>
</dbReference>
<name>A8PMC4_9COXI</name>
<dbReference type="STRING" id="59196.RICGR_0689"/>
<accession>A8PMC4</accession>
<evidence type="ECO:0000256" key="3">
    <source>
        <dbReference type="ARBA" id="ARBA00022729"/>
    </source>
</evidence>
<evidence type="ECO:0000256" key="4">
    <source>
        <dbReference type="ARBA" id="ARBA00022764"/>
    </source>
</evidence>
<dbReference type="AlphaFoldDB" id="A8PMC4"/>
<dbReference type="InterPro" id="IPR011042">
    <property type="entry name" value="6-blade_b-propeller_TolB-like"/>
</dbReference>
<keyword evidence="3 5" id="KW-0732">Signal</keyword>
<sequence length="451" mass="50771" precursor="true">MNGFRLKKSFYRFKKWVSSFIYAITFSSLGWTQNAVAALNLELTQGVANRLPIAIVPFEQTETFSSEQDISQVIESDLNHSGQFKVTIANRQALPQPYTLDKISIPYWRAQHIDDVVRGKITSMGHGRYRVYMDVVHVAQGRKQILTHTELTVRDTQLRAFGHHLSDLIYEKLTGVRGIFSTRIAYILVTRQKNHRVYRLQIADMDGHNAKSLLTSTQPIMSPSWSHDGKRIAYVSFEKIMPRIYIQTIATGQRQVISDYPGINGAPAWSPDDKKLALALSKNSAAPKIYFINLENKRLSQVSFGFSIDTEPTWSQDGKSLLFTSDRGGGPQIYQINLNGKQLQRITFDGSYNARASYSPDGKMIVVLNRDQGMYNIAVQDLEDDTLFSVTHSGYEASPSFSPNGQMILFESKPDKRGLLGMASVDGRINCRLPTPEGDVQDPVWSPFLSS</sequence>
<dbReference type="PANTHER" id="PTHR36842:SF1">
    <property type="entry name" value="PROTEIN TOLB"/>
    <property type="match status" value="1"/>
</dbReference>
<dbReference type="Gene3D" id="3.40.50.10070">
    <property type="entry name" value="TolB, N-terminal domain"/>
    <property type="match status" value="1"/>
</dbReference>
<dbReference type="Pfam" id="PF07676">
    <property type="entry name" value="PD40"/>
    <property type="match status" value="5"/>
</dbReference>
<dbReference type="InterPro" id="IPR014167">
    <property type="entry name" value="Tol-Pal_TolB"/>
</dbReference>
<comment type="function">
    <text evidence="5">Part of the Tol-Pal system, which plays a role in outer membrane invagination during cell division and is important for maintaining outer membrane integrity.</text>
</comment>
<comment type="similarity">
    <text evidence="2 5">Belongs to the TolB family.</text>
</comment>
<comment type="subcellular location">
    <subcellularLocation>
        <location evidence="1 5">Periplasm</location>
    </subcellularLocation>
</comment>
<evidence type="ECO:0000313" key="7">
    <source>
        <dbReference type="EMBL" id="EDP46635.1"/>
    </source>
</evidence>
<feature type="signal peptide" evidence="5">
    <location>
        <begin position="1"/>
        <end position="37"/>
    </location>
</feature>
<evidence type="ECO:0000256" key="1">
    <source>
        <dbReference type="ARBA" id="ARBA00004418"/>
    </source>
</evidence>
<protein>
    <recommendedName>
        <fullName evidence="5">Tol-Pal system protein TolB</fullName>
    </recommendedName>
</protein>
<dbReference type="SUPFAM" id="SSF69304">
    <property type="entry name" value="Tricorn protease N-terminal domain"/>
    <property type="match status" value="1"/>
</dbReference>
<dbReference type="Gene3D" id="2.120.10.30">
    <property type="entry name" value="TolB, C-terminal domain"/>
    <property type="match status" value="1"/>
</dbReference>
<dbReference type="InterPro" id="IPR007195">
    <property type="entry name" value="TolB_N"/>
</dbReference>
<evidence type="ECO:0000256" key="5">
    <source>
        <dbReference type="HAMAP-Rule" id="MF_00671"/>
    </source>
</evidence>
<gene>
    <name evidence="5 7" type="primary">tolB</name>
    <name evidence="7" type="ORF">RICGR_0689</name>
</gene>
<dbReference type="NCBIfam" id="TIGR02800">
    <property type="entry name" value="propeller_TolB"/>
    <property type="match status" value="1"/>
</dbReference>
<dbReference type="GO" id="GO:0051301">
    <property type="term" value="P:cell division"/>
    <property type="evidence" value="ECO:0007669"/>
    <property type="project" value="UniProtKB-UniRule"/>
</dbReference>
<feature type="domain" description="TolB N-terminal" evidence="6">
    <location>
        <begin position="39"/>
        <end position="142"/>
    </location>
</feature>
<organism evidence="7 8">
    <name type="scientific">Rickettsiella grylli</name>
    <dbReference type="NCBI Taxonomy" id="59196"/>
    <lineage>
        <taxon>Bacteria</taxon>
        <taxon>Pseudomonadati</taxon>
        <taxon>Pseudomonadota</taxon>
        <taxon>Gammaproteobacteria</taxon>
        <taxon>Legionellales</taxon>
        <taxon>Coxiellaceae</taxon>
        <taxon>Rickettsiella</taxon>
    </lineage>
</organism>
<dbReference type="RefSeq" id="WP_006035609.1">
    <property type="nucleotide sequence ID" value="NZ_AAQJ02000001.1"/>
</dbReference>
<dbReference type="GO" id="GO:0042597">
    <property type="term" value="C:periplasmic space"/>
    <property type="evidence" value="ECO:0007669"/>
    <property type="project" value="UniProtKB-SubCell"/>
</dbReference>
<dbReference type="eggNOG" id="COG0823">
    <property type="taxonomic scope" value="Bacteria"/>
</dbReference>
<dbReference type="Pfam" id="PF04052">
    <property type="entry name" value="TolB_N"/>
    <property type="match status" value="1"/>
</dbReference>
<reference evidence="7" key="1">
    <citation type="submission" date="2006-04" db="EMBL/GenBank/DDBJ databases">
        <authorList>
            <person name="Seshadri R."/>
            <person name="Federici B.A."/>
        </authorList>
    </citation>
    <scope>NUCLEOTIDE SEQUENCE [LARGE SCALE GENOMIC DNA]</scope>
</reference>
<evidence type="ECO:0000259" key="6">
    <source>
        <dbReference type="Pfam" id="PF04052"/>
    </source>
</evidence>
<keyword evidence="5" id="KW-0131">Cell cycle</keyword>
<dbReference type="HAMAP" id="MF_00671">
    <property type="entry name" value="TolB"/>
    <property type="match status" value="1"/>
</dbReference>
<reference evidence="7" key="2">
    <citation type="submission" date="2007-10" db="EMBL/GenBank/DDBJ databases">
        <authorList>
            <person name="Myers G.S."/>
        </authorList>
    </citation>
    <scope>NUCLEOTIDE SEQUENCE [LARGE SCALE GENOMIC DNA]</scope>
</reference>
<proteinExistence type="inferred from homology"/>
<dbReference type="SUPFAM" id="SSF52964">
    <property type="entry name" value="TolB, N-terminal domain"/>
    <property type="match status" value="1"/>
</dbReference>
<keyword evidence="8" id="KW-1185">Reference proteome</keyword>
<dbReference type="InterPro" id="IPR011659">
    <property type="entry name" value="WD40"/>
</dbReference>